<comment type="caution">
    <text evidence="4">The sequence shown here is derived from an EMBL/GenBank/DDBJ whole genome shotgun (WGS) entry which is preliminary data.</text>
</comment>
<protein>
    <recommendedName>
        <fullName evidence="3">Putative zinc-finger domain-containing protein</fullName>
    </recommendedName>
</protein>
<sequence length="223" mass="23891">MAEPSGCGQAREAIPELAMGALSGEERAAALGHLADCPACRRELEEATRMVDALTSIAPAEEPPPSFESRVLARIAEARRPSLLRRLTPYLATGVVVGVLAGGFVWNATEADRRLAASYRTTLEVADGRYLTAAALYSGRELAGHVFGYQGSPSWLVFTMKKAGGPYQAVLVGVDGTTTDLGRFTLTGRQRSWSTTVDQPIGRIAEIHLRRADAPDMVAGFHH</sequence>
<accession>A0A5C4WW83</accession>
<name>A0A5C4WW83_9ACTN</name>
<evidence type="ECO:0000313" key="5">
    <source>
        <dbReference type="Proteomes" id="UP000312512"/>
    </source>
</evidence>
<dbReference type="EMBL" id="VDLX02000001">
    <property type="protein sequence ID" value="KAB8197452.1"/>
    <property type="molecule type" value="Genomic_DNA"/>
</dbReference>
<dbReference type="Proteomes" id="UP000312512">
    <property type="component" value="Unassembled WGS sequence"/>
</dbReference>
<dbReference type="RefSeq" id="WP_139628136.1">
    <property type="nucleotide sequence ID" value="NZ_VDLX02000001.1"/>
</dbReference>
<reference evidence="4 5" key="1">
    <citation type="submission" date="2019-10" db="EMBL/GenBank/DDBJ databases">
        <title>Nonomuraea sp. nov., isolated from Phyllanthus amarus.</title>
        <authorList>
            <person name="Klykleung N."/>
            <person name="Tanasupawat S."/>
        </authorList>
    </citation>
    <scope>NUCLEOTIDE SEQUENCE [LARGE SCALE GENOMIC DNA]</scope>
    <source>
        <strain evidence="4 5">PA1-10</strain>
    </source>
</reference>
<dbReference type="Gene3D" id="1.10.10.1320">
    <property type="entry name" value="Anti-sigma factor, zinc-finger domain"/>
    <property type="match status" value="1"/>
</dbReference>
<dbReference type="InterPro" id="IPR041916">
    <property type="entry name" value="Anti_sigma_zinc_sf"/>
</dbReference>
<organism evidence="4 5">
    <name type="scientific">Nonomuraea phyllanthi</name>
    <dbReference type="NCBI Taxonomy" id="2219224"/>
    <lineage>
        <taxon>Bacteria</taxon>
        <taxon>Bacillati</taxon>
        <taxon>Actinomycetota</taxon>
        <taxon>Actinomycetes</taxon>
        <taxon>Streptosporangiales</taxon>
        <taxon>Streptosporangiaceae</taxon>
        <taxon>Nonomuraea</taxon>
    </lineage>
</organism>
<dbReference type="OrthoDB" id="3522768at2"/>
<keyword evidence="2" id="KW-0804">Transcription</keyword>
<dbReference type="AlphaFoldDB" id="A0A5C4WW83"/>
<keyword evidence="1" id="KW-0805">Transcription regulation</keyword>
<evidence type="ECO:0000256" key="1">
    <source>
        <dbReference type="ARBA" id="ARBA00023015"/>
    </source>
</evidence>
<feature type="domain" description="Putative zinc-finger" evidence="3">
    <location>
        <begin position="7"/>
        <end position="41"/>
    </location>
</feature>
<dbReference type="Pfam" id="PF13490">
    <property type="entry name" value="zf-HC2"/>
    <property type="match status" value="1"/>
</dbReference>
<dbReference type="InterPro" id="IPR027383">
    <property type="entry name" value="Znf_put"/>
</dbReference>
<evidence type="ECO:0000259" key="3">
    <source>
        <dbReference type="Pfam" id="PF13490"/>
    </source>
</evidence>
<keyword evidence="5" id="KW-1185">Reference proteome</keyword>
<evidence type="ECO:0000256" key="2">
    <source>
        <dbReference type="ARBA" id="ARBA00023163"/>
    </source>
</evidence>
<proteinExistence type="predicted"/>
<gene>
    <name evidence="4" type="ORF">FH608_002525</name>
</gene>
<evidence type="ECO:0000313" key="4">
    <source>
        <dbReference type="EMBL" id="KAB8197452.1"/>
    </source>
</evidence>